<dbReference type="OrthoDB" id="7029873at2"/>
<dbReference type="Gene3D" id="3.30.750.24">
    <property type="entry name" value="STAS domain"/>
    <property type="match status" value="1"/>
</dbReference>
<dbReference type="CDD" id="cd07043">
    <property type="entry name" value="STAS_anti-anti-sigma_factors"/>
    <property type="match status" value="1"/>
</dbReference>
<evidence type="ECO:0000313" key="3">
    <source>
        <dbReference type="Proteomes" id="UP000243451"/>
    </source>
</evidence>
<evidence type="ECO:0000313" key="2">
    <source>
        <dbReference type="EMBL" id="POB01012.1"/>
    </source>
</evidence>
<keyword evidence="3" id="KW-1185">Reference proteome</keyword>
<dbReference type="InterPro" id="IPR002645">
    <property type="entry name" value="STAS_dom"/>
</dbReference>
<dbReference type="AlphaFoldDB" id="A0A2P4EQX8"/>
<accession>A0A2P4EQX8</accession>
<comment type="caution">
    <text evidence="2">The sequence shown here is derived from an EMBL/GenBank/DDBJ whole genome shotgun (WGS) entry which is preliminary data.</text>
</comment>
<dbReference type="InterPro" id="IPR036513">
    <property type="entry name" value="STAS_dom_sf"/>
</dbReference>
<dbReference type="Proteomes" id="UP000243451">
    <property type="component" value="Unassembled WGS sequence"/>
</dbReference>
<evidence type="ECO:0000259" key="1">
    <source>
        <dbReference type="PROSITE" id="PS50801"/>
    </source>
</evidence>
<dbReference type="PANTHER" id="PTHR35849">
    <property type="entry name" value="BLR2341 PROTEIN"/>
    <property type="match status" value="1"/>
</dbReference>
<dbReference type="InterPro" id="IPR058548">
    <property type="entry name" value="MlaB-like_STAS"/>
</dbReference>
<reference evidence="2 3" key="1">
    <citation type="submission" date="2018-01" db="EMBL/GenBank/DDBJ databases">
        <title>Draft genome of the type strain Pseudomonas oceani DSM 100277 isolated from the deep water in Okinawa trough, northwestern Pacific Ocean.</title>
        <authorList>
            <person name="Gomila M."/>
            <person name="Mulet M."/>
            <person name="Garcia-Valdes E."/>
            <person name="Lalucat J."/>
        </authorList>
    </citation>
    <scope>NUCLEOTIDE SEQUENCE [LARGE SCALE GENOMIC DNA]</scope>
    <source>
        <strain evidence="2 3">DSM 100277</strain>
    </source>
</reference>
<dbReference type="Pfam" id="PF13466">
    <property type="entry name" value="STAS_2"/>
    <property type="match status" value="1"/>
</dbReference>
<dbReference type="SUPFAM" id="SSF52091">
    <property type="entry name" value="SpoIIaa-like"/>
    <property type="match status" value="1"/>
</dbReference>
<feature type="domain" description="STAS" evidence="1">
    <location>
        <begin position="31"/>
        <end position="124"/>
    </location>
</feature>
<dbReference type="PROSITE" id="PS50801">
    <property type="entry name" value="STAS"/>
    <property type="match status" value="1"/>
</dbReference>
<organism evidence="2 3">
    <name type="scientific">Halopseudomonas oceani</name>
    <dbReference type="NCBI Taxonomy" id="1708783"/>
    <lineage>
        <taxon>Bacteria</taxon>
        <taxon>Pseudomonadati</taxon>
        <taxon>Pseudomonadota</taxon>
        <taxon>Gammaproteobacteria</taxon>
        <taxon>Pseudomonadales</taxon>
        <taxon>Pseudomonadaceae</taxon>
        <taxon>Halopseudomonas</taxon>
    </lineage>
</organism>
<name>A0A2P4EQX8_9GAMM</name>
<gene>
    <name evidence="2" type="ORF">C1949_17685</name>
</gene>
<dbReference type="PANTHER" id="PTHR35849:SF1">
    <property type="entry name" value="INTERMEMBRANE PHOSPHOLIPID TRANSPORT SYSTEM BINDING PROTEIN MLAB"/>
    <property type="match status" value="1"/>
</dbReference>
<dbReference type="InterPro" id="IPR052746">
    <property type="entry name" value="MlaB_ABC_Transporter"/>
</dbReference>
<protein>
    <submittedName>
        <fullName evidence="2">Anti-anti-sigma factor</fullName>
    </submittedName>
</protein>
<sequence length="124" mass="13017">MGLGSGQVARRCLARGSAVSDASVQTDAQGVVRVAGVIDFESASALRARLEEIAGQEQGPLVLDMSDVTQANSVGLSLILRIADCCQQQGRQLQLRQVPAGLQSIARVCGLDDWLVGVERAQAN</sequence>
<dbReference type="EMBL" id="PPSK01000026">
    <property type="protein sequence ID" value="POB01012.1"/>
    <property type="molecule type" value="Genomic_DNA"/>
</dbReference>
<proteinExistence type="predicted"/>